<dbReference type="EMBL" id="KC662249">
    <property type="protein sequence ID" value="AGM15458.1"/>
    <property type="molecule type" value="Genomic_DNA"/>
</dbReference>
<evidence type="ECO:0000313" key="2">
    <source>
        <dbReference type="Proteomes" id="UP000204225"/>
    </source>
</evidence>
<sequence length="1041" mass="118808">MSSCKSIMCKHNLNTKADSKKFLLKNHPDKNSDFPEDEFKKVLECIVAKKYCNDTGKTTGPAKPEGEKTKAQRTKKREAVRAKMYTCMRKTANFGKIKISHKFDKPGFSVDEVNKDILEASPKMVQLLNNIKKIDEEDQRNHGKKFKHFIFSDVKDGGYGAKIITSVLMANGYNNVVKARRVPKKKNKQLYIDIASGQSNFGLLCSNSVYGTTFNEKIKKTLLNIFNSRPENINGNKLRLIVLDSGFKEGIDLFDVKYVHIFEPSMTVSDLKQIVGRATRTCGQKGLEFQPGKGWPLYVYNYYLTVSNMSQNSLYVSDFFTNNIPEPKKAEDDKDVLIFKDVEKFNDATRLFSGFDATMDTLSKQLYELAPAFAVDYELTKNLHNVDDLNFELMDRDLYMMGGSKNNIHKKTNTKSNYYKLDFIYCKGKCGKKTTNDIPVGVDFLKQVYLKYSHPRGDIPKKNQRQYFCDYLTTHNNGDIFCAQLNKEWSARYAYIPGIVEKNKKINNIKSDLGEIELDAGQDTEAEAINTNYAIVEYVGKTNQPSGSFPKDKLPFVRMRDFIKSNYKGRDYKWEPMVIENNCVPVPGAKAKPSNEVTLNPTQKFVSKFFAPESPYKGMLLWHSVGTGKTCSGVSIASTTFERAGYSILWVTRNTLKSDVWKNIFDQICHSIIKHEVDNGLVLPDKIAQRKKLLSRNWLEPMSYKQFSNLLVGKNKNYDILKSRNGSVDILNKTLIIIDEAHKLYGGDLKHTEKPNTDIMEKLIMNSYKKSKADSCKLLIMTATPFTNSPLELFSLTNLFMETEAEKITTDKKEFIKEYMNNGNVLTESGSKNIANKLSGYISYLNREKDASQFAQPIMINVPVLMTTVEPELREAIFLGKKMSDLDVKVNAEIASLKETIAKMKQSYKADKVKFAAFYKIGRTPEECKNLLKAEKDECIKKYKAEVAEMKEKLAKFMDSIKDLEEELHKLKTNSDTVKNQQKLKLLKKSLIQEYMLFTRCNHIRYAAAANNVPKTSKNKAKSMSLNRPKTKATTRKFKSL</sequence>
<gene>
    <name evidence="1" type="ORF">PGCG_00146</name>
</gene>
<protein>
    <submittedName>
        <fullName evidence="1">Transcription termination factor</fullName>
    </submittedName>
</protein>
<reference evidence="1 2" key="1">
    <citation type="journal article" date="2013" name="Proc. Natl. Acad. Sci. U.S.A.">
        <title>Genome of Phaeocystis globosa virus PgV-16T highlights the common ancestry of the largest known DNA viruses infecting eukaryotes.</title>
        <authorList>
            <person name="Santini S."/>
            <person name="Jeudy S."/>
            <person name="Bartoli J."/>
            <person name="Poirot O."/>
            <person name="Lescot M."/>
            <person name="Abergel C."/>
            <person name="Barbe V."/>
            <person name="Wommack K.E."/>
            <person name="Noordeloos A.A."/>
            <person name="Brussaard C.P."/>
            <person name="Claverie J.M."/>
        </authorList>
    </citation>
    <scope>NUCLEOTIDE SEQUENCE [LARGE SCALE GENOMIC DNA]</scope>
    <source>
        <strain evidence="1 2">16T</strain>
    </source>
</reference>
<keyword evidence="2" id="KW-1185">Reference proteome</keyword>
<name>A0AC59EWY0_9VIRU</name>
<organism evidence="1 2">
    <name type="scientific">Phaeocystis globosa virus PgV-16T</name>
    <dbReference type="NCBI Taxonomy" id="3071227"/>
    <lineage>
        <taxon>Viruses</taxon>
        <taxon>Varidnaviria</taxon>
        <taxon>Bamfordvirae</taxon>
        <taxon>Nucleocytoviricota</taxon>
        <taxon>Megaviricetes</taxon>
        <taxon>Imitervirales</taxon>
        <taxon>Mesomimiviridae</taxon>
        <taxon>Tethysvirus</taxon>
        <taxon>Tethysvirus hollandense</taxon>
    </lineage>
</organism>
<proteinExistence type="predicted"/>
<dbReference type="Proteomes" id="UP000204225">
    <property type="component" value="Segment"/>
</dbReference>
<evidence type="ECO:0000313" key="1">
    <source>
        <dbReference type="EMBL" id="AGM15458.1"/>
    </source>
</evidence>
<accession>A0AC59EWY0</accession>